<evidence type="ECO:0000256" key="7">
    <source>
        <dbReference type="ARBA" id="ARBA00023136"/>
    </source>
</evidence>
<dbReference type="AlphaFoldDB" id="A0A0U1QQC9"/>
<evidence type="ECO:0000256" key="8">
    <source>
        <dbReference type="SAM" id="Phobius"/>
    </source>
</evidence>
<dbReference type="Pfam" id="PF02397">
    <property type="entry name" value="Bac_transf"/>
    <property type="match status" value="1"/>
</dbReference>
<dbReference type="PANTHER" id="PTHR30576:SF4">
    <property type="entry name" value="UNDECAPRENYL-PHOSPHATE GALACTOSE PHOSPHOTRANSFERASE"/>
    <property type="match status" value="1"/>
</dbReference>
<evidence type="ECO:0000256" key="3">
    <source>
        <dbReference type="ARBA" id="ARBA00022475"/>
    </source>
</evidence>
<comment type="caution">
    <text evidence="10">The sequence shown here is derived from an EMBL/GenBank/DDBJ whole genome shotgun (WGS) entry which is preliminary data.</text>
</comment>
<dbReference type="EMBL" id="AFVQ02000061">
    <property type="protein sequence ID" value="KLI02998.1"/>
    <property type="molecule type" value="Genomic_DNA"/>
</dbReference>
<proteinExistence type="inferred from homology"/>
<feature type="transmembrane region" description="Helical" evidence="8">
    <location>
        <begin position="41"/>
        <end position="63"/>
    </location>
</feature>
<comment type="subcellular location">
    <subcellularLocation>
        <location evidence="1">Cell membrane</location>
    </subcellularLocation>
</comment>
<feature type="domain" description="Bacterial sugar transferase" evidence="9">
    <location>
        <begin position="36"/>
        <end position="227"/>
    </location>
</feature>
<evidence type="ECO:0000256" key="5">
    <source>
        <dbReference type="ARBA" id="ARBA00022692"/>
    </source>
</evidence>
<evidence type="ECO:0000256" key="4">
    <source>
        <dbReference type="ARBA" id="ARBA00022679"/>
    </source>
</evidence>
<dbReference type="STRING" id="1069536.SINU_05145"/>
<dbReference type="GO" id="GO:0016780">
    <property type="term" value="F:phosphotransferase activity, for other substituted phosphate groups"/>
    <property type="evidence" value="ECO:0007669"/>
    <property type="project" value="TreeGrafter"/>
</dbReference>
<evidence type="ECO:0000313" key="10">
    <source>
        <dbReference type="EMBL" id="KLI02998.1"/>
    </source>
</evidence>
<keyword evidence="11" id="KW-1185">Reference proteome</keyword>
<protein>
    <submittedName>
        <fullName evidence="10">Multidrug MFS transporter</fullName>
    </submittedName>
</protein>
<sequence>MAMPKSEINARYLEETQRTVMTNAYEHDSTSYMFFKRALDLFGAVIGLVLSSPIFLVISLLYLRGSQKGPVFFRQKRIGQNGVPFHIYKFRSMVVDAENALKANRNLYHKYLKNSYKLEPEEDPRITKIGRFLRKTSLDELPQLINVIKGEMSLVGPRPVVSEELKEYGEDKDLFLSAKPGLTGNWQVCGRSEIEYPERCNVELYYVRYKSFTFDLKILFKTVMTVLAKKGAY</sequence>
<evidence type="ECO:0000259" key="9">
    <source>
        <dbReference type="Pfam" id="PF02397"/>
    </source>
</evidence>
<keyword evidence="3" id="KW-1003">Cell membrane</keyword>
<dbReference type="Proteomes" id="UP000035553">
    <property type="component" value="Unassembled WGS sequence"/>
</dbReference>
<dbReference type="GO" id="GO:0005886">
    <property type="term" value="C:plasma membrane"/>
    <property type="evidence" value="ECO:0007669"/>
    <property type="project" value="UniProtKB-SubCell"/>
</dbReference>
<comment type="similarity">
    <text evidence="2">Belongs to the bacterial sugar transferase family.</text>
</comment>
<evidence type="ECO:0000256" key="6">
    <source>
        <dbReference type="ARBA" id="ARBA00022989"/>
    </source>
</evidence>
<evidence type="ECO:0000256" key="1">
    <source>
        <dbReference type="ARBA" id="ARBA00004236"/>
    </source>
</evidence>
<keyword evidence="4" id="KW-0808">Transferase</keyword>
<evidence type="ECO:0000313" key="11">
    <source>
        <dbReference type="Proteomes" id="UP000035553"/>
    </source>
</evidence>
<gene>
    <name evidence="10" type="ORF">SINU_05145</name>
</gene>
<dbReference type="OrthoDB" id="9808602at2"/>
<organism evidence="10 11">
    <name type="scientific">Sporolactobacillus inulinus CASD</name>
    <dbReference type="NCBI Taxonomy" id="1069536"/>
    <lineage>
        <taxon>Bacteria</taxon>
        <taxon>Bacillati</taxon>
        <taxon>Bacillota</taxon>
        <taxon>Bacilli</taxon>
        <taxon>Bacillales</taxon>
        <taxon>Sporolactobacillaceae</taxon>
        <taxon>Sporolactobacillus</taxon>
    </lineage>
</organism>
<keyword evidence="6 8" id="KW-1133">Transmembrane helix</keyword>
<accession>A0A0U1QQC9</accession>
<keyword evidence="7 8" id="KW-0472">Membrane</keyword>
<name>A0A0U1QQC9_9BACL</name>
<evidence type="ECO:0000256" key="2">
    <source>
        <dbReference type="ARBA" id="ARBA00006464"/>
    </source>
</evidence>
<dbReference type="PANTHER" id="PTHR30576">
    <property type="entry name" value="COLANIC BIOSYNTHESIS UDP-GLUCOSE LIPID CARRIER TRANSFERASE"/>
    <property type="match status" value="1"/>
</dbReference>
<keyword evidence="5 8" id="KW-0812">Transmembrane</keyword>
<dbReference type="InterPro" id="IPR003362">
    <property type="entry name" value="Bact_transf"/>
</dbReference>
<reference evidence="10 11" key="1">
    <citation type="journal article" date="2011" name="J. Bacteriol.">
        <title>Draft genome sequence of Sporolactobacillus inulinus strain CASD, an efficient D-lactic acid-producing bacterium with high-concentration lactate tolerance capability.</title>
        <authorList>
            <person name="Yu B."/>
            <person name="Su F."/>
            <person name="Wang L."/>
            <person name="Xu K."/>
            <person name="Zhao B."/>
            <person name="Xu P."/>
        </authorList>
    </citation>
    <scope>NUCLEOTIDE SEQUENCE [LARGE SCALE GENOMIC DNA]</scope>
    <source>
        <strain evidence="10 11">CASD</strain>
    </source>
</reference>